<dbReference type="SMR" id="A0A067DH18"/>
<dbReference type="Gene3D" id="1.25.40.20">
    <property type="entry name" value="Ankyrin repeat-containing domain"/>
    <property type="match status" value="1"/>
</dbReference>
<dbReference type="Proteomes" id="UP000027120">
    <property type="component" value="Unassembled WGS sequence"/>
</dbReference>
<keyword evidence="2" id="KW-1185">Reference proteome</keyword>
<dbReference type="PANTHER" id="PTHR24121">
    <property type="entry name" value="NO MECHANORECEPTOR POTENTIAL C, ISOFORM D-RELATED"/>
    <property type="match status" value="1"/>
</dbReference>
<dbReference type="EMBL" id="KK785799">
    <property type="protein sequence ID" value="KDO40850.1"/>
    <property type="molecule type" value="Genomic_DNA"/>
</dbReference>
<reference evidence="1 2" key="1">
    <citation type="submission" date="2014-04" db="EMBL/GenBank/DDBJ databases">
        <authorList>
            <consortium name="International Citrus Genome Consortium"/>
            <person name="Gmitter F."/>
            <person name="Chen C."/>
            <person name="Farmerie W."/>
            <person name="Harkins T."/>
            <person name="Desany B."/>
            <person name="Mohiuddin M."/>
            <person name="Kodira C."/>
            <person name="Borodovsky M."/>
            <person name="Lomsadze A."/>
            <person name="Burns P."/>
            <person name="Jenkins J."/>
            <person name="Prochnik S."/>
            <person name="Shu S."/>
            <person name="Chapman J."/>
            <person name="Pitluck S."/>
            <person name="Schmutz J."/>
            <person name="Rokhsar D."/>
        </authorList>
    </citation>
    <scope>NUCLEOTIDE SEQUENCE</scope>
</reference>
<dbReference type="SUPFAM" id="SSF48403">
    <property type="entry name" value="Ankyrin repeat"/>
    <property type="match status" value="1"/>
</dbReference>
<accession>A0A067DH18</accession>
<dbReference type="InterPro" id="IPR002110">
    <property type="entry name" value="Ankyrin_rpt"/>
</dbReference>
<name>A0A067DH18_CITSI</name>
<proteinExistence type="predicted"/>
<evidence type="ECO:0000313" key="1">
    <source>
        <dbReference type="EMBL" id="KDO40850.1"/>
    </source>
</evidence>
<dbReference type="STRING" id="2711.A0A067DH18"/>
<sequence>MNNEKNTTLHEAMCHGSVHVVEILSRKDPDYPYSAKNYGKMPLYMAAEKGCLEMVDVLLSTYTFMSHGSPSGKTALHAAARE</sequence>
<evidence type="ECO:0000313" key="2">
    <source>
        <dbReference type="Proteomes" id="UP000027120"/>
    </source>
</evidence>
<organism evidence="1 2">
    <name type="scientific">Citrus sinensis</name>
    <name type="common">Sweet orange</name>
    <name type="synonym">Citrus aurantium var. sinensis</name>
    <dbReference type="NCBI Taxonomy" id="2711"/>
    <lineage>
        <taxon>Eukaryota</taxon>
        <taxon>Viridiplantae</taxon>
        <taxon>Streptophyta</taxon>
        <taxon>Embryophyta</taxon>
        <taxon>Tracheophyta</taxon>
        <taxon>Spermatophyta</taxon>
        <taxon>Magnoliopsida</taxon>
        <taxon>eudicotyledons</taxon>
        <taxon>Gunneridae</taxon>
        <taxon>Pentapetalae</taxon>
        <taxon>rosids</taxon>
        <taxon>malvids</taxon>
        <taxon>Sapindales</taxon>
        <taxon>Rutaceae</taxon>
        <taxon>Aurantioideae</taxon>
        <taxon>Citrus</taxon>
    </lineage>
</organism>
<protein>
    <submittedName>
        <fullName evidence="1">Uncharacterized protein</fullName>
    </submittedName>
</protein>
<gene>
    <name evidence="1" type="ORF">CISIN_1g035842mg</name>
</gene>
<dbReference type="SMART" id="SM00248">
    <property type="entry name" value="ANK"/>
    <property type="match status" value="2"/>
</dbReference>
<dbReference type="InterPro" id="IPR036770">
    <property type="entry name" value="Ankyrin_rpt-contain_sf"/>
</dbReference>
<dbReference type="Pfam" id="PF12796">
    <property type="entry name" value="Ank_2"/>
    <property type="match status" value="1"/>
</dbReference>
<dbReference type="PANTHER" id="PTHR24121:SF22">
    <property type="entry name" value="PROTEIN ACCELERATED CELL DEATH 6-LIKE"/>
    <property type="match status" value="1"/>
</dbReference>
<dbReference type="AlphaFoldDB" id="A0A067DH18"/>